<dbReference type="AlphaFoldDB" id="A0A8J3R5H6"/>
<protein>
    <submittedName>
        <fullName evidence="2">Uncharacterized protein</fullName>
    </submittedName>
</protein>
<feature type="compositionally biased region" description="Basic and acidic residues" evidence="1">
    <location>
        <begin position="12"/>
        <end position="28"/>
    </location>
</feature>
<evidence type="ECO:0000313" key="2">
    <source>
        <dbReference type="EMBL" id="GIH68354.1"/>
    </source>
</evidence>
<organism evidence="2 3">
    <name type="scientific">Sphaerimonospora thailandensis</name>
    <dbReference type="NCBI Taxonomy" id="795644"/>
    <lineage>
        <taxon>Bacteria</taxon>
        <taxon>Bacillati</taxon>
        <taxon>Actinomycetota</taxon>
        <taxon>Actinomycetes</taxon>
        <taxon>Streptosporangiales</taxon>
        <taxon>Streptosporangiaceae</taxon>
        <taxon>Sphaerimonospora</taxon>
    </lineage>
</organism>
<evidence type="ECO:0000313" key="3">
    <source>
        <dbReference type="Proteomes" id="UP000610966"/>
    </source>
</evidence>
<proteinExistence type="predicted"/>
<name>A0A8J3R5H6_9ACTN</name>
<sequence>MTPNDAARTARGSKDNARPSQDDIRPSTDEWNTTDAMDETTRTRTPGATRIQQATHPQKAPSEPRPSEPRTNGARDADEAALNKDTALAKDTAPAKDTDVTATTTVTDRTNGASDGDGFETHWREIKAGFVDDPRQSVEQADALVDEALKRITTRRRALLDHWKNGDERDTETLRRALRDYHTLLLQLTGK</sequence>
<keyword evidence="3" id="KW-1185">Reference proteome</keyword>
<dbReference type="EMBL" id="BOOG01000007">
    <property type="protein sequence ID" value="GIH68354.1"/>
    <property type="molecule type" value="Genomic_DNA"/>
</dbReference>
<feature type="compositionally biased region" description="Basic and acidic residues" evidence="1">
    <location>
        <begin position="65"/>
        <end position="82"/>
    </location>
</feature>
<evidence type="ECO:0000256" key="1">
    <source>
        <dbReference type="SAM" id="MobiDB-lite"/>
    </source>
</evidence>
<feature type="compositionally biased region" description="Low complexity" evidence="1">
    <location>
        <begin position="100"/>
        <end position="110"/>
    </location>
</feature>
<accession>A0A8J3R5H6</accession>
<reference evidence="2" key="1">
    <citation type="submission" date="2021-01" db="EMBL/GenBank/DDBJ databases">
        <title>Whole genome shotgun sequence of Sphaerimonospora thailandensis NBRC 107569.</title>
        <authorList>
            <person name="Komaki H."/>
            <person name="Tamura T."/>
        </authorList>
    </citation>
    <scope>NUCLEOTIDE SEQUENCE</scope>
    <source>
        <strain evidence="2">NBRC 107569</strain>
    </source>
</reference>
<dbReference type="Proteomes" id="UP000610966">
    <property type="component" value="Unassembled WGS sequence"/>
</dbReference>
<comment type="caution">
    <text evidence="2">The sequence shown here is derived from an EMBL/GenBank/DDBJ whole genome shotgun (WGS) entry which is preliminary data.</text>
</comment>
<gene>
    <name evidence="2" type="ORF">Mth01_06070</name>
</gene>
<feature type="compositionally biased region" description="Polar residues" evidence="1">
    <location>
        <begin position="43"/>
        <end position="56"/>
    </location>
</feature>
<feature type="region of interest" description="Disordered" evidence="1">
    <location>
        <begin position="1"/>
        <end position="119"/>
    </location>
</feature>